<protein>
    <recommendedName>
        <fullName evidence="4">Chitin-binding type-3 domain-containing protein</fullName>
    </recommendedName>
</protein>
<dbReference type="AlphaFoldDB" id="A0A1D9GRR4"/>
<feature type="region of interest" description="Disordered" evidence="2">
    <location>
        <begin position="75"/>
        <end position="97"/>
    </location>
</feature>
<evidence type="ECO:0000313" key="6">
    <source>
        <dbReference type="Proteomes" id="UP000177445"/>
    </source>
</evidence>
<organism evidence="5 6">
    <name type="scientific">Marinobacter salinus</name>
    <dbReference type="NCBI Taxonomy" id="1874317"/>
    <lineage>
        <taxon>Bacteria</taxon>
        <taxon>Pseudomonadati</taxon>
        <taxon>Pseudomonadota</taxon>
        <taxon>Gammaproteobacteria</taxon>
        <taxon>Pseudomonadales</taxon>
        <taxon>Marinobacteraceae</taxon>
        <taxon>Marinobacter</taxon>
    </lineage>
</organism>
<dbReference type="GO" id="GO:0005975">
    <property type="term" value="P:carbohydrate metabolic process"/>
    <property type="evidence" value="ECO:0007669"/>
    <property type="project" value="InterPro"/>
</dbReference>
<accession>A0A1D9GRR4</accession>
<feature type="chain" id="PRO_5009442139" description="Chitin-binding type-3 domain-containing protein" evidence="3">
    <location>
        <begin position="24"/>
        <end position="157"/>
    </location>
</feature>
<evidence type="ECO:0000256" key="3">
    <source>
        <dbReference type="SAM" id="SignalP"/>
    </source>
</evidence>
<dbReference type="Gene3D" id="2.10.10.20">
    <property type="entry name" value="Carbohydrate-binding module superfamily 5/12"/>
    <property type="match status" value="2"/>
</dbReference>
<feature type="domain" description="Chitin-binding type-3" evidence="4">
    <location>
        <begin position="104"/>
        <end position="148"/>
    </location>
</feature>
<proteinExistence type="predicted"/>
<gene>
    <name evidence="5" type="ORF">BKP64_16055</name>
</gene>
<feature type="compositionally biased region" description="Polar residues" evidence="2">
    <location>
        <begin position="84"/>
        <end position="97"/>
    </location>
</feature>
<evidence type="ECO:0000259" key="4">
    <source>
        <dbReference type="SMART" id="SM00495"/>
    </source>
</evidence>
<dbReference type="GO" id="GO:0004553">
    <property type="term" value="F:hydrolase activity, hydrolyzing O-glycosyl compounds"/>
    <property type="evidence" value="ECO:0007669"/>
    <property type="project" value="InterPro"/>
</dbReference>
<dbReference type="SMART" id="SM00495">
    <property type="entry name" value="ChtBD3"/>
    <property type="match status" value="1"/>
</dbReference>
<dbReference type="GO" id="GO:0030246">
    <property type="term" value="F:carbohydrate binding"/>
    <property type="evidence" value="ECO:0007669"/>
    <property type="project" value="InterPro"/>
</dbReference>
<dbReference type="Proteomes" id="UP000177445">
    <property type="component" value="Chromosome"/>
</dbReference>
<feature type="signal peptide" evidence="3">
    <location>
        <begin position="1"/>
        <end position="23"/>
    </location>
</feature>
<evidence type="ECO:0000256" key="2">
    <source>
        <dbReference type="SAM" id="MobiDB-lite"/>
    </source>
</evidence>
<dbReference type="InterPro" id="IPR003610">
    <property type="entry name" value="CBM5/12"/>
</dbReference>
<keyword evidence="3" id="KW-0732">Signal</keyword>
<name>A0A1D9GRR4_9GAMM</name>
<evidence type="ECO:0000256" key="1">
    <source>
        <dbReference type="ARBA" id="ARBA00022801"/>
    </source>
</evidence>
<dbReference type="KEGG" id="msq:BKP64_16055"/>
<evidence type="ECO:0000313" key="5">
    <source>
        <dbReference type="EMBL" id="AOY90326.1"/>
    </source>
</evidence>
<dbReference type="SUPFAM" id="SSF51055">
    <property type="entry name" value="Carbohydrate binding domain"/>
    <property type="match status" value="2"/>
</dbReference>
<reference evidence="5 6" key="1">
    <citation type="submission" date="2016-10" db="EMBL/GenBank/DDBJ databases">
        <title>Marinobacter salinus sp. nov., a moderately halophilic bacterium isolated from a tidal flat environment.</title>
        <authorList>
            <person name="Park S.-J."/>
        </authorList>
    </citation>
    <scope>NUCLEOTIDE SEQUENCE [LARGE SCALE GENOMIC DNA]</scope>
    <source>
        <strain evidence="5 6">Hb8</strain>
    </source>
</reference>
<dbReference type="InterPro" id="IPR036573">
    <property type="entry name" value="CBM_sf_5/12"/>
</dbReference>
<sequence>MSILGSVSLAVVASLAIASTAVAQQPCDPEEAKWAPDQHYTKDMVVHHKEHWYQARELNNGKEPGITFEWEELDQTPDCGQPSLPGNTAERSSAKSGSTLCVRPEHWRFSHGYSTGALVTHGGKVWKATSSTSGDMPGMGEPPSWQLVPDHCSMKLD</sequence>
<dbReference type="GO" id="GO:0005576">
    <property type="term" value="C:extracellular region"/>
    <property type="evidence" value="ECO:0007669"/>
    <property type="project" value="InterPro"/>
</dbReference>
<keyword evidence="1" id="KW-0378">Hydrolase</keyword>
<dbReference type="STRING" id="1874317.BKP64_16055"/>
<dbReference type="EMBL" id="CP017715">
    <property type="protein sequence ID" value="AOY90326.1"/>
    <property type="molecule type" value="Genomic_DNA"/>
</dbReference>
<keyword evidence="6" id="KW-1185">Reference proteome</keyword>